<keyword evidence="1" id="KW-0812">Transmembrane</keyword>
<sequence length="95" mass="11143">MWSELLNKYSSFFVVFVAKKNISIFGLSLSLHYYHNKKNNISIYLQIHFPLLDFPFLHFFLFGFCPQHIFALEAFRLKCFPSPPPLLSSPLSNAR</sequence>
<dbReference type="Proteomes" id="UP000580250">
    <property type="component" value="Unassembled WGS sequence"/>
</dbReference>
<name>A0A6V7WM42_MELEN</name>
<keyword evidence="1" id="KW-0472">Membrane</keyword>
<keyword evidence="1" id="KW-1133">Transmembrane helix</keyword>
<dbReference type="AlphaFoldDB" id="A0A6V7WM42"/>
<evidence type="ECO:0000256" key="1">
    <source>
        <dbReference type="SAM" id="Phobius"/>
    </source>
</evidence>
<dbReference type="EMBL" id="CAJEWN010000670">
    <property type="protein sequence ID" value="CAD2188062.1"/>
    <property type="molecule type" value="Genomic_DNA"/>
</dbReference>
<gene>
    <name evidence="2" type="ORF">MENT_LOCUS40685</name>
</gene>
<feature type="transmembrane region" description="Helical" evidence="1">
    <location>
        <begin position="12"/>
        <end position="34"/>
    </location>
</feature>
<evidence type="ECO:0000313" key="2">
    <source>
        <dbReference type="EMBL" id="CAD2188062.1"/>
    </source>
</evidence>
<evidence type="ECO:0000313" key="3">
    <source>
        <dbReference type="Proteomes" id="UP000580250"/>
    </source>
</evidence>
<organism evidence="2 3">
    <name type="scientific">Meloidogyne enterolobii</name>
    <name type="common">Root-knot nematode worm</name>
    <name type="synonym">Meloidogyne mayaguensis</name>
    <dbReference type="NCBI Taxonomy" id="390850"/>
    <lineage>
        <taxon>Eukaryota</taxon>
        <taxon>Metazoa</taxon>
        <taxon>Ecdysozoa</taxon>
        <taxon>Nematoda</taxon>
        <taxon>Chromadorea</taxon>
        <taxon>Rhabditida</taxon>
        <taxon>Tylenchina</taxon>
        <taxon>Tylenchomorpha</taxon>
        <taxon>Tylenchoidea</taxon>
        <taxon>Meloidogynidae</taxon>
        <taxon>Meloidogyninae</taxon>
        <taxon>Meloidogyne</taxon>
    </lineage>
</organism>
<reference evidence="2 3" key="1">
    <citation type="submission" date="2020-08" db="EMBL/GenBank/DDBJ databases">
        <authorList>
            <person name="Koutsovoulos G."/>
            <person name="Danchin GJ E."/>
        </authorList>
    </citation>
    <scope>NUCLEOTIDE SEQUENCE [LARGE SCALE GENOMIC DNA]</scope>
</reference>
<protein>
    <submittedName>
        <fullName evidence="2">Uncharacterized protein</fullName>
    </submittedName>
</protein>
<comment type="caution">
    <text evidence="2">The sequence shown here is derived from an EMBL/GenBank/DDBJ whole genome shotgun (WGS) entry which is preliminary data.</text>
</comment>
<feature type="transmembrane region" description="Helical" evidence="1">
    <location>
        <begin position="54"/>
        <end position="72"/>
    </location>
</feature>
<proteinExistence type="predicted"/>
<accession>A0A6V7WM42</accession>